<comment type="caution">
    <text evidence="1">The sequence shown here is derived from an EMBL/GenBank/DDBJ whole genome shotgun (WGS) entry which is preliminary data.</text>
</comment>
<dbReference type="EMBL" id="JASPKY010000222">
    <property type="protein sequence ID" value="KAK9719205.1"/>
    <property type="molecule type" value="Genomic_DNA"/>
</dbReference>
<sequence>MEGPRSGGTALLITVTPTPGGAIAFSRIIKWAMCSQNLEEGHRQAYLPGVGVTVISKAVPPERGPSIALQEGHRQAYLPGVGVTVISKAVPPERGPSIALRSG</sequence>
<gene>
    <name evidence="1" type="ORF">QE152_g22843</name>
</gene>
<name>A0AAW1KJB2_POPJA</name>
<dbReference type="AlphaFoldDB" id="A0AAW1KJB2"/>
<reference evidence="1 2" key="1">
    <citation type="journal article" date="2024" name="BMC Genomics">
        <title>De novo assembly and annotation of Popillia japonica's genome with initial clues to its potential as an invasive pest.</title>
        <authorList>
            <person name="Cucini C."/>
            <person name="Boschi S."/>
            <person name="Funari R."/>
            <person name="Cardaioli E."/>
            <person name="Iannotti N."/>
            <person name="Marturano G."/>
            <person name="Paoli F."/>
            <person name="Bruttini M."/>
            <person name="Carapelli A."/>
            <person name="Frati F."/>
            <person name="Nardi F."/>
        </authorList>
    </citation>
    <scope>NUCLEOTIDE SEQUENCE [LARGE SCALE GENOMIC DNA]</scope>
    <source>
        <strain evidence="1">DMR45628</strain>
    </source>
</reference>
<dbReference type="Proteomes" id="UP001458880">
    <property type="component" value="Unassembled WGS sequence"/>
</dbReference>
<protein>
    <submittedName>
        <fullName evidence="1">Uncharacterized protein</fullName>
    </submittedName>
</protein>
<keyword evidence="2" id="KW-1185">Reference proteome</keyword>
<evidence type="ECO:0000313" key="1">
    <source>
        <dbReference type="EMBL" id="KAK9719205.1"/>
    </source>
</evidence>
<accession>A0AAW1KJB2</accession>
<organism evidence="1 2">
    <name type="scientific">Popillia japonica</name>
    <name type="common">Japanese beetle</name>
    <dbReference type="NCBI Taxonomy" id="7064"/>
    <lineage>
        <taxon>Eukaryota</taxon>
        <taxon>Metazoa</taxon>
        <taxon>Ecdysozoa</taxon>
        <taxon>Arthropoda</taxon>
        <taxon>Hexapoda</taxon>
        <taxon>Insecta</taxon>
        <taxon>Pterygota</taxon>
        <taxon>Neoptera</taxon>
        <taxon>Endopterygota</taxon>
        <taxon>Coleoptera</taxon>
        <taxon>Polyphaga</taxon>
        <taxon>Scarabaeiformia</taxon>
        <taxon>Scarabaeidae</taxon>
        <taxon>Rutelinae</taxon>
        <taxon>Popillia</taxon>
    </lineage>
</organism>
<proteinExistence type="predicted"/>
<evidence type="ECO:0000313" key="2">
    <source>
        <dbReference type="Proteomes" id="UP001458880"/>
    </source>
</evidence>